<dbReference type="Pfam" id="PF13692">
    <property type="entry name" value="Glyco_trans_1_4"/>
    <property type="match status" value="1"/>
</dbReference>
<evidence type="ECO:0000313" key="2">
    <source>
        <dbReference type="EMBL" id="CAB4887117.1"/>
    </source>
</evidence>
<organism evidence="3">
    <name type="scientific">freshwater metagenome</name>
    <dbReference type="NCBI Taxonomy" id="449393"/>
    <lineage>
        <taxon>unclassified sequences</taxon>
        <taxon>metagenomes</taxon>
        <taxon>ecological metagenomes</taxon>
    </lineage>
</organism>
<dbReference type="AlphaFoldDB" id="A0A6J7SHE5"/>
<proteinExistence type="predicted"/>
<dbReference type="PANTHER" id="PTHR12526:SF630">
    <property type="entry name" value="GLYCOSYLTRANSFERASE"/>
    <property type="match status" value="1"/>
</dbReference>
<dbReference type="Gene3D" id="3.40.50.2000">
    <property type="entry name" value="Glycogen Phosphorylase B"/>
    <property type="match status" value="2"/>
</dbReference>
<accession>A0A6J7SHE5</accession>
<reference evidence="3" key="1">
    <citation type="submission" date="2020-05" db="EMBL/GenBank/DDBJ databases">
        <authorList>
            <person name="Chiriac C."/>
            <person name="Salcher M."/>
            <person name="Ghai R."/>
            <person name="Kavagutti S V."/>
        </authorList>
    </citation>
    <scope>NUCLEOTIDE SEQUENCE</scope>
</reference>
<dbReference type="PANTHER" id="PTHR12526">
    <property type="entry name" value="GLYCOSYLTRANSFERASE"/>
    <property type="match status" value="1"/>
</dbReference>
<name>A0A6J7SHE5_9ZZZZ</name>
<evidence type="ECO:0000259" key="1">
    <source>
        <dbReference type="Pfam" id="PF13439"/>
    </source>
</evidence>
<gene>
    <name evidence="2" type="ORF">UFOPK3495_00002</name>
    <name evidence="3" type="ORF">UFOPK4237_01206</name>
</gene>
<dbReference type="EMBL" id="CAFBMC010000001">
    <property type="protein sequence ID" value="CAB4887117.1"/>
    <property type="molecule type" value="Genomic_DNA"/>
</dbReference>
<sequence length="361" mass="39230">MSKRVVLLANNIDELGGAQRVVQVLAGGLASRGYDVTIVGVEPLGERTAHVASTYQVERLLETPYPKQAGAELDSLRAGALRKLQAILDAGEPGILVTAQVWAMEHALDCDLVGWRTIGQFHSSIEAAAFGKDLDRILRAYRDVDQFLALTSVDAMRFTQAGLNNASWLPNPLAQWPSEVANPQSRTVTYLGRLSAEKAPMTLMQAWRIICEQGRLGDWNLNIIGSGPHDVQIQAAMTDLPRVQLLAPVADPYVALKETGILAVPSLIEGLPLVLMEALAIGVPAVASDCSAGVRELLDEGRCGLLVNRGDAAALASGLCELAENDELRARLGRQGREHMLAYERERILDQWEQLFESVNR</sequence>
<evidence type="ECO:0000313" key="3">
    <source>
        <dbReference type="EMBL" id="CAB5040794.1"/>
    </source>
</evidence>
<dbReference type="InterPro" id="IPR028098">
    <property type="entry name" value="Glyco_trans_4-like_N"/>
</dbReference>
<dbReference type="SUPFAM" id="SSF53756">
    <property type="entry name" value="UDP-Glycosyltransferase/glycogen phosphorylase"/>
    <property type="match status" value="1"/>
</dbReference>
<dbReference type="Pfam" id="PF13439">
    <property type="entry name" value="Glyco_transf_4"/>
    <property type="match status" value="1"/>
</dbReference>
<protein>
    <submittedName>
        <fullName evidence="3">Unannotated protein</fullName>
    </submittedName>
</protein>
<dbReference type="EMBL" id="CAFBPZ010000088">
    <property type="protein sequence ID" value="CAB5040794.1"/>
    <property type="molecule type" value="Genomic_DNA"/>
</dbReference>
<feature type="domain" description="Glycosyltransferase subfamily 4-like N-terminal" evidence="1">
    <location>
        <begin position="16"/>
        <end position="164"/>
    </location>
</feature>